<evidence type="ECO:0008006" key="3">
    <source>
        <dbReference type="Google" id="ProtNLM"/>
    </source>
</evidence>
<dbReference type="EMBL" id="FQYU01000001">
    <property type="protein sequence ID" value="SHI51565.1"/>
    <property type="molecule type" value="Genomic_DNA"/>
</dbReference>
<proteinExistence type="predicted"/>
<evidence type="ECO:0000313" key="1">
    <source>
        <dbReference type="EMBL" id="SHI51565.1"/>
    </source>
</evidence>
<reference evidence="2" key="1">
    <citation type="submission" date="2016-11" db="EMBL/GenBank/DDBJ databases">
        <authorList>
            <person name="Varghese N."/>
            <person name="Submissions S."/>
        </authorList>
    </citation>
    <scope>NUCLEOTIDE SEQUENCE [LARGE SCALE GENOMIC DNA]</scope>
    <source>
        <strain evidence="2">DSM 19858</strain>
    </source>
</reference>
<organism evidence="1 2">
    <name type="scientific">Pseudozobellia thermophila</name>
    <dbReference type="NCBI Taxonomy" id="192903"/>
    <lineage>
        <taxon>Bacteria</taxon>
        <taxon>Pseudomonadati</taxon>
        <taxon>Bacteroidota</taxon>
        <taxon>Flavobacteriia</taxon>
        <taxon>Flavobacteriales</taxon>
        <taxon>Flavobacteriaceae</taxon>
        <taxon>Pseudozobellia</taxon>
    </lineage>
</organism>
<dbReference type="Proteomes" id="UP000184543">
    <property type="component" value="Unassembled WGS sequence"/>
</dbReference>
<accession>A0A1M6BS29</accession>
<sequence length="141" mass="16095">MKRLFYLFTSVAITVGFASCSLDDDGANFYYAPLEIVNAQVPDTFEYGKVYTINVDLLRPDDCTMSDTFDVRRSATDSTNIRTVSAIGIVLEKDECEEVSEEIRDSFQFEVIYNDPYIFRFYSGDNENGDPEFIEVEVPVK</sequence>
<evidence type="ECO:0000313" key="2">
    <source>
        <dbReference type="Proteomes" id="UP000184543"/>
    </source>
</evidence>
<name>A0A1M6BS29_9FLAO</name>
<protein>
    <recommendedName>
        <fullName evidence="3">Lipoprotein</fullName>
    </recommendedName>
</protein>
<dbReference type="STRING" id="192903.SAMN04488513_101518"/>
<gene>
    <name evidence="1" type="ORF">SAMN04488513_101518</name>
</gene>
<dbReference type="OrthoDB" id="893802at2"/>
<keyword evidence="2" id="KW-1185">Reference proteome</keyword>
<dbReference type="AlphaFoldDB" id="A0A1M6BS29"/>
<dbReference type="RefSeq" id="WP_072988002.1">
    <property type="nucleotide sequence ID" value="NZ_FQYU01000001.1"/>
</dbReference>
<dbReference type="PROSITE" id="PS51257">
    <property type="entry name" value="PROKAR_LIPOPROTEIN"/>
    <property type="match status" value="1"/>
</dbReference>